<dbReference type="EMBL" id="MNVC01000015">
    <property type="protein sequence ID" value="OIO19854.1"/>
    <property type="molecule type" value="Genomic_DNA"/>
</dbReference>
<dbReference type="SUPFAM" id="SSF54211">
    <property type="entry name" value="Ribosomal protein S5 domain 2-like"/>
    <property type="match status" value="1"/>
</dbReference>
<dbReference type="Pfam" id="PF01078">
    <property type="entry name" value="Mg_chelatase"/>
    <property type="match status" value="1"/>
</dbReference>
<dbReference type="STRING" id="1805238.AUJ23_01450"/>
<dbReference type="GO" id="GO:0005524">
    <property type="term" value="F:ATP binding"/>
    <property type="evidence" value="ECO:0007669"/>
    <property type="project" value="InterPro"/>
</dbReference>
<dbReference type="InterPro" id="IPR003593">
    <property type="entry name" value="AAA+_ATPase"/>
</dbReference>
<dbReference type="InterPro" id="IPR027417">
    <property type="entry name" value="P-loop_NTPase"/>
</dbReference>
<dbReference type="Gene3D" id="3.30.230.10">
    <property type="match status" value="1"/>
</dbReference>
<dbReference type="PANTHER" id="PTHR32039:SF7">
    <property type="entry name" value="COMPETENCE PROTEIN COMM"/>
    <property type="match status" value="1"/>
</dbReference>
<sequence>MFVKINSVAILGLDCIPIEVEVDIAGSWPGFQIVGLPDMAIQEAKERIRTAWKNTHLSFPNNSRIIINLAPADVRKEGTSYDLPIAIGMYISSQKLTNIDITDSIFVGELALDGSLRQTTGVLSLAIFASQHGFKNIFIPEANAKEAAIITGINIYPVKTFQEIINHLNGIEEIIKIKPIPLTDWFEKNIYEMDMAYIKGQEFAKRGLEIAASGGHNILLSGPPGSGKTLLARTLPSILPSMTTKEAIEVTKIYSVAGLLPPDKPIISTRPFRTPHHSASAVALVGGGKFPRPGEISLAHRGILFLDEFPEFPRLVLENLRQPLEDGVITISRAQGTISFPASFTLVASQNPCPCGYASDPDKNCTCSPMQIEKYRKKISGPLLDRIDLHVEVPRVPFEKLAQDTLSESSEVIRTRVEKAREIQNQRFKDSPYTSNSEMKNKDIKSFCKLNDSSINLLRQAVTHMNLSARSYHRILKLARTIADLAGIENIATEHIAEALQYRTKVE</sequence>
<proteinExistence type="inferred from homology"/>
<dbReference type="SUPFAM" id="SSF52540">
    <property type="entry name" value="P-loop containing nucleoside triphosphate hydrolases"/>
    <property type="match status" value="1"/>
</dbReference>
<evidence type="ECO:0000256" key="1">
    <source>
        <dbReference type="ARBA" id="ARBA00006354"/>
    </source>
</evidence>
<dbReference type="PANTHER" id="PTHR32039">
    <property type="entry name" value="MAGNESIUM-CHELATASE SUBUNIT CHLI"/>
    <property type="match status" value="1"/>
</dbReference>
<dbReference type="InterPro" id="IPR045006">
    <property type="entry name" value="CHLI-like"/>
</dbReference>
<name>A0A1J4UBF0_9BACT</name>
<feature type="domain" description="AAA+ ATPase" evidence="2">
    <location>
        <begin position="214"/>
        <end position="397"/>
    </location>
</feature>
<reference evidence="3 4" key="1">
    <citation type="journal article" date="2016" name="Environ. Microbiol.">
        <title>Genomic resolution of a cold subsurface aquifer community provides metabolic insights for novel microbes adapted to high CO concentrations.</title>
        <authorList>
            <person name="Probst A.J."/>
            <person name="Castelle C.J."/>
            <person name="Singh A."/>
            <person name="Brown C.T."/>
            <person name="Anantharaman K."/>
            <person name="Sharon I."/>
            <person name="Hug L.A."/>
            <person name="Burstein D."/>
            <person name="Emerson J.B."/>
            <person name="Thomas B.C."/>
            <person name="Banfield J.F."/>
        </authorList>
    </citation>
    <scope>NUCLEOTIDE SEQUENCE [LARGE SCALE GENOMIC DNA]</scope>
    <source>
        <strain evidence="3">CG1_02_32_51</strain>
    </source>
</reference>
<gene>
    <name evidence="3" type="ORF">AUJ23_01450</name>
</gene>
<dbReference type="InterPro" id="IPR025158">
    <property type="entry name" value="Mg_chelat-rel_C"/>
</dbReference>
<organism evidence="3 4">
    <name type="scientific">Candidatus Magasanikbacteria bacterium CG1_02_32_51</name>
    <dbReference type="NCBI Taxonomy" id="1805238"/>
    <lineage>
        <taxon>Bacteria</taxon>
        <taxon>Candidatus Magasanikiibacteriota</taxon>
    </lineage>
</organism>
<evidence type="ECO:0000313" key="3">
    <source>
        <dbReference type="EMBL" id="OIO19854.1"/>
    </source>
</evidence>
<accession>A0A1J4UBF0</accession>
<dbReference type="Proteomes" id="UP000181941">
    <property type="component" value="Unassembled WGS sequence"/>
</dbReference>
<evidence type="ECO:0000313" key="4">
    <source>
        <dbReference type="Proteomes" id="UP000181941"/>
    </source>
</evidence>
<dbReference type="Gene3D" id="3.40.50.300">
    <property type="entry name" value="P-loop containing nucleotide triphosphate hydrolases"/>
    <property type="match status" value="1"/>
</dbReference>
<dbReference type="Pfam" id="PF13335">
    <property type="entry name" value="Mg_chelatase_C"/>
    <property type="match status" value="1"/>
</dbReference>
<dbReference type="Pfam" id="PF13541">
    <property type="entry name" value="ChlI"/>
    <property type="match status" value="1"/>
</dbReference>
<dbReference type="AlphaFoldDB" id="A0A1J4UBF0"/>
<comment type="caution">
    <text evidence="3">The sequence shown here is derived from an EMBL/GenBank/DDBJ whole genome shotgun (WGS) entry which is preliminary data.</text>
</comment>
<dbReference type="InterPro" id="IPR000523">
    <property type="entry name" value="Mg_chelatse_chII-like_cat_dom"/>
</dbReference>
<dbReference type="SMART" id="SM00382">
    <property type="entry name" value="AAA"/>
    <property type="match status" value="1"/>
</dbReference>
<dbReference type="InterPro" id="IPR020568">
    <property type="entry name" value="Ribosomal_Su5_D2-typ_SF"/>
</dbReference>
<dbReference type="InterPro" id="IPR004482">
    <property type="entry name" value="Mg_chelat-rel"/>
</dbReference>
<protein>
    <submittedName>
        <fullName evidence="3">Magnesium chelatase</fullName>
    </submittedName>
</protein>
<dbReference type="InterPro" id="IPR014721">
    <property type="entry name" value="Ribsml_uS5_D2-typ_fold_subgr"/>
</dbReference>
<comment type="similarity">
    <text evidence="1">Belongs to the Mg-chelatase subunits D/I family. ComM subfamily.</text>
</comment>
<evidence type="ECO:0000259" key="2">
    <source>
        <dbReference type="SMART" id="SM00382"/>
    </source>
</evidence>
<dbReference type="NCBIfam" id="TIGR00368">
    <property type="entry name" value="YifB family Mg chelatase-like AAA ATPase"/>
    <property type="match status" value="1"/>
</dbReference>